<dbReference type="Proteomes" id="UP001596103">
    <property type="component" value="Unassembled WGS sequence"/>
</dbReference>
<name>A0ABW0J3P2_9BURK</name>
<gene>
    <name evidence="1" type="ORF">ACFPTO_02115</name>
</gene>
<accession>A0ABW0J3P2</accession>
<protein>
    <submittedName>
        <fullName evidence="1">Uncharacterized protein</fullName>
    </submittedName>
</protein>
<proteinExistence type="predicted"/>
<evidence type="ECO:0000313" key="2">
    <source>
        <dbReference type="Proteomes" id="UP001596103"/>
    </source>
</evidence>
<organism evidence="1 2">
    <name type="scientific">Paraburkholderia denitrificans</name>
    <dbReference type="NCBI Taxonomy" id="694025"/>
    <lineage>
        <taxon>Bacteria</taxon>
        <taxon>Pseudomonadati</taxon>
        <taxon>Pseudomonadota</taxon>
        <taxon>Betaproteobacteria</taxon>
        <taxon>Burkholderiales</taxon>
        <taxon>Burkholderiaceae</taxon>
        <taxon>Paraburkholderia</taxon>
    </lineage>
</organism>
<comment type="caution">
    <text evidence="1">The sequence shown here is derived from an EMBL/GenBank/DDBJ whole genome shotgun (WGS) entry which is preliminary data.</text>
</comment>
<reference evidence="2" key="1">
    <citation type="journal article" date="2019" name="Int. J. Syst. Evol. Microbiol.">
        <title>The Global Catalogue of Microorganisms (GCM) 10K type strain sequencing project: providing services to taxonomists for standard genome sequencing and annotation.</title>
        <authorList>
            <consortium name="The Broad Institute Genomics Platform"/>
            <consortium name="The Broad Institute Genome Sequencing Center for Infectious Disease"/>
            <person name="Wu L."/>
            <person name="Ma J."/>
        </authorList>
    </citation>
    <scope>NUCLEOTIDE SEQUENCE [LARGE SCALE GENOMIC DNA]</scope>
    <source>
        <strain evidence="2">CCUG 56042</strain>
    </source>
</reference>
<evidence type="ECO:0000313" key="1">
    <source>
        <dbReference type="EMBL" id="MFC5427612.1"/>
    </source>
</evidence>
<sequence length="171" mass="19413">MHTPFVTGWFYLRRRIRSAQAALRECEAAERIIAKRIVAGELQNPDVLAIVSVFRWRAMENILSCGEDLFEIARLVDRFATREQKLDLLSAGRRPCVHQVSDSFAEMLGAGLEQPADRHGNYSGPLWAVGHIFMRREVHKRQGELAPIVAAYEQQMAAGNRFIHAEPMLSQ</sequence>
<dbReference type="RefSeq" id="WP_377709137.1">
    <property type="nucleotide sequence ID" value="NZ_JBHSMP010000006.1"/>
</dbReference>
<dbReference type="EMBL" id="JBHSMP010000006">
    <property type="protein sequence ID" value="MFC5427612.1"/>
    <property type="molecule type" value="Genomic_DNA"/>
</dbReference>
<keyword evidence="2" id="KW-1185">Reference proteome</keyword>